<keyword evidence="7 8" id="KW-0472">Membrane</keyword>
<accession>X0WPK5</accession>
<dbReference type="InterPro" id="IPR003445">
    <property type="entry name" value="Cat_transpt"/>
</dbReference>
<organism evidence="9">
    <name type="scientific">marine sediment metagenome</name>
    <dbReference type="NCBI Taxonomy" id="412755"/>
    <lineage>
        <taxon>unclassified sequences</taxon>
        <taxon>metagenomes</taxon>
        <taxon>ecological metagenomes</taxon>
    </lineage>
</organism>
<keyword evidence="5 8" id="KW-1133">Transmembrane helix</keyword>
<evidence type="ECO:0000256" key="5">
    <source>
        <dbReference type="ARBA" id="ARBA00022989"/>
    </source>
</evidence>
<dbReference type="AlphaFoldDB" id="X0WPK5"/>
<dbReference type="PANTHER" id="PTHR32024">
    <property type="entry name" value="TRK SYSTEM POTASSIUM UPTAKE PROTEIN TRKG-RELATED"/>
    <property type="match status" value="1"/>
</dbReference>
<feature type="transmembrane region" description="Helical" evidence="8">
    <location>
        <begin position="49"/>
        <end position="72"/>
    </location>
</feature>
<reference evidence="9" key="1">
    <citation type="journal article" date="2014" name="Front. Microbiol.">
        <title>High frequency of phylogenetically diverse reductive dehalogenase-homologous genes in deep subseafloor sedimentary metagenomes.</title>
        <authorList>
            <person name="Kawai M."/>
            <person name="Futagami T."/>
            <person name="Toyoda A."/>
            <person name="Takaki Y."/>
            <person name="Nishi S."/>
            <person name="Hori S."/>
            <person name="Arai W."/>
            <person name="Tsubouchi T."/>
            <person name="Morono Y."/>
            <person name="Uchiyama I."/>
            <person name="Ito T."/>
            <person name="Fujiyama A."/>
            <person name="Inagaki F."/>
            <person name="Takami H."/>
        </authorList>
    </citation>
    <scope>NUCLEOTIDE SEQUENCE</scope>
    <source>
        <strain evidence="9">Expedition CK06-06</strain>
    </source>
</reference>
<feature type="transmembrane region" description="Helical" evidence="8">
    <location>
        <begin position="111"/>
        <end position="139"/>
    </location>
</feature>
<gene>
    <name evidence="9" type="ORF">S01H1_55420</name>
</gene>
<name>X0WPK5_9ZZZZ</name>
<feature type="non-terminal residue" evidence="9">
    <location>
        <position position="258"/>
    </location>
</feature>
<keyword evidence="6" id="KW-0406">Ion transport</keyword>
<evidence type="ECO:0000256" key="2">
    <source>
        <dbReference type="ARBA" id="ARBA00022448"/>
    </source>
</evidence>
<dbReference type="Pfam" id="PF02386">
    <property type="entry name" value="TrkH"/>
    <property type="match status" value="1"/>
</dbReference>
<keyword evidence="4 8" id="KW-0812">Transmembrane</keyword>
<feature type="transmembrane region" description="Helical" evidence="8">
    <location>
        <begin position="233"/>
        <end position="252"/>
    </location>
</feature>
<keyword evidence="3" id="KW-1003">Cell membrane</keyword>
<dbReference type="GO" id="GO:0005886">
    <property type="term" value="C:plasma membrane"/>
    <property type="evidence" value="ECO:0007669"/>
    <property type="project" value="UniProtKB-SubCell"/>
</dbReference>
<evidence type="ECO:0000256" key="8">
    <source>
        <dbReference type="SAM" id="Phobius"/>
    </source>
</evidence>
<evidence type="ECO:0000256" key="6">
    <source>
        <dbReference type="ARBA" id="ARBA00023065"/>
    </source>
</evidence>
<protein>
    <submittedName>
        <fullName evidence="9">Uncharacterized protein</fullName>
    </submittedName>
</protein>
<evidence type="ECO:0000256" key="4">
    <source>
        <dbReference type="ARBA" id="ARBA00022692"/>
    </source>
</evidence>
<keyword evidence="2" id="KW-0813">Transport</keyword>
<proteinExistence type="predicted"/>
<evidence type="ECO:0000256" key="7">
    <source>
        <dbReference type="ARBA" id="ARBA00023136"/>
    </source>
</evidence>
<dbReference type="EMBL" id="BARS01036023">
    <property type="protein sequence ID" value="GAG25152.1"/>
    <property type="molecule type" value="Genomic_DNA"/>
</dbReference>
<dbReference type="GO" id="GO:0030001">
    <property type="term" value="P:metal ion transport"/>
    <property type="evidence" value="ECO:0007669"/>
    <property type="project" value="UniProtKB-ARBA"/>
</dbReference>
<sequence length="258" mass="27637">LGLIQLGGLGIVVFGAVIALLLGQALSVRESVAMQDLLSARTLSRIGNMIAFIFVGTVLIEAVGAVSLLGMWGDANVHERWFCSIFHSISAFCNAGFSLFSESFVSYNRSWGVYVVVCPLIILGGLGFSVLYDLGNILADRVRRFFKRRLNKQYRFSMEAPKRMRLQTKIVLSVSAGLIVLGAAAILLFERYAKGDGSVPKPDVLGALFQSITARTAGFNTVKISAMSASSRLVLILFMFIGGSPGSTAGGIKTVTLA</sequence>
<comment type="caution">
    <text evidence="9">The sequence shown here is derived from an EMBL/GenBank/DDBJ whole genome shotgun (WGS) entry which is preliminary data.</text>
</comment>
<evidence type="ECO:0000256" key="1">
    <source>
        <dbReference type="ARBA" id="ARBA00004651"/>
    </source>
</evidence>
<feature type="transmembrane region" description="Helical" evidence="8">
    <location>
        <begin position="6"/>
        <end position="28"/>
    </location>
</feature>
<feature type="non-terminal residue" evidence="9">
    <location>
        <position position="1"/>
    </location>
</feature>
<dbReference type="PANTHER" id="PTHR32024:SF1">
    <property type="entry name" value="KTR SYSTEM POTASSIUM UPTAKE PROTEIN B"/>
    <property type="match status" value="1"/>
</dbReference>
<evidence type="ECO:0000256" key="3">
    <source>
        <dbReference type="ARBA" id="ARBA00022475"/>
    </source>
</evidence>
<dbReference type="GO" id="GO:0008324">
    <property type="term" value="F:monoatomic cation transmembrane transporter activity"/>
    <property type="evidence" value="ECO:0007669"/>
    <property type="project" value="InterPro"/>
</dbReference>
<evidence type="ECO:0000313" key="9">
    <source>
        <dbReference type="EMBL" id="GAG25152.1"/>
    </source>
</evidence>
<comment type="subcellular location">
    <subcellularLocation>
        <location evidence="1">Cell membrane</location>
        <topology evidence="1">Multi-pass membrane protein</topology>
    </subcellularLocation>
</comment>
<feature type="transmembrane region" description="Helical" evidence="8">
    <location>
        <begin position="170"/>
        <end position="189"/>
    </location>
</feature>